<feature type="compositionally biased region" description="Polar residues" evidence="2">
    <location>
        <begin position="164"/>
        <end position="175"/>
    </location>
</feature>
<organism evidence="3 4">
    <name type="scientific">Ascaris lumbricoides</name>
    <name type="common">Giant roundworm</name>
    <dbReference type="NCBI Taxonomy" id="6252"/>
    <lineage>
        <taxon>Eukaryota</taxon>
        <taxon>Metazoa</taxon>
        <taxon>Ecdysozoa</taxon>
        <taxon>Nematoda</taxon>
        <taxon>Chromadorea</taxon>
        <taxon>Rhabditida</taxon>
        <taxon>Spirurina</taxon>
        <taxon>Ascaridomorpha</taxon>
        <taxon>Ascaridoidea</taxon>
        <taxon>Ascarididae</taxon>
        <taxon>Ascaris</taxon>
    </lineage>
</organism>
<name>A0A0M3IM08_ASCLU</name>
<dbReference type="Proteomes" id="UP000036681">
    <property type="component" value="Unplaced"/>
</dbReference>
<keyword evidence="3" id="KW-1185">Reference proteome</keyword>
<accession>A0A0M3IM08</accession>
<reference evidence="4" key="1">
    <citation type="submission" date="2017-02" db="UniProtKB">
        <authorList>
            <consortium name="WormBaseParasite"/>
        </authorList>
    </citation>
    <scope>IDENTIFICATION</scope>
</reference>
<feature type="region of interest" description="Disordered" evidence="2">
    <location>
        <begin position="52"/>
        <end position="75"/>
    </location>
</feature>
<evidence type="ECO:0000313" key="4">
    <source>
        <dbReference type="WBParaSite" id="ALUE_0001978601-mRNA-1"/>
    </source>
</evidence>
<feature type="region of interest" description="Disordered" evidence="2">
    <location>
        <begin position="148"/>
        <end position="175"/>
    </location>
</feature>
<sequence length="686" mass="74112">MPFSIKSNDLAVGDAKLIEQDSTVSSSPASPNALKVLLADELKVVDEGGRITSPIPAAEEPKAPMNSPVPSTGPSSADVPLALFNGEQSEHTPTKDESFRSDSTFVGELLATDIPGTTLVQLPGNVLHLSGTKISVADGGEELQCDKKEEDINSDGKTTRDQVSKATTPSCHTSSSPQFQQVVLGFSRRLAALGWEERSWLSMGDFITVIICRQWPKRSCKRDGGKETMKRCYVASLADPLLDATAIETTGIDSIVDISAKTASGKEAMKRCYVASLADPLLDATAIETTGIDSIVDISAKTASASMLDDVGDVHTTIAMTGANDSGDICTENSQPTDLSGTAPVASDAICPEEKIRFDGGNTGRNGNEEDRSFTSEDIAVELVTTALSSNFQLTEAVDSDMTQMDSGAVDGTSVGECPSIVEQSDGADTIIETNSRITDVQNVQYENGRDERREEVIVKEAIFLKEKEGRTPIKSMMESDSMKQVEESSVVDVSMDESKAQLCRMGGTSRSGDDEGGSAVCVSEIAGFEESSDAISDESIAAASRFTESTPQVARLLSAKKRIVRESLMEPPSTPDALLNYAKQRIDDYSFRINEAYCDSSQLCVNCYALRVELENITRKLSLLSEEHEKCQMIRNVGESSLECVGQLKVDIELDQKTELQERYNEQSAELEQLRHANVDRRVDF</sequence>
<keyword evidence="1" id="KW-0175">Coiled coil</keyword>
<protein>
    <submittedName>
        <fullName evidence="4">BRCT domain-containing protein</fullName>
    </submittedName>
</protein>
<evidence type="ECO:0000256" key="2">
    <source>
        <dbReference type="SAM" id="MobiDB-lite"/>
    </source>
</evidence>
<evidence type="ECO:0000256" key="1">
    <source>
        <dbReference type="SAM" id="Coils"/>
    </source>
</evidence>
<evidence type="ECO:0000313" key="3">
    <source>
        <dbReference type="Proteomes" id="UP000036681"/>
    </source>
</evidence>
<dbReference type="WBParaSite" id="ALUE_0001978601-mRNA-1">
    <property type="protein sequence ID" value="ALUE_0001978601-mRNA-1"/>
    <property type="gene ID" value="ALUE_0001978601"/>
</dbReference>
<proteinExistence type="predicted"/>
<feature type="coiled-coil region" evidence="1">
    <location>
        <begin position="651"/>
        <end position="678"/>
    </location>
</feature>
<dbReference type="AlphaFoldDB" id="A0A0M3IM08"/>